<sequence>MALDIACSALVDLAKYQNGRYPNRVLLICDFIAIIACGQISNVGQNHLVSRLAALKQLRSSGSMRFRELTGQDSDQNPATSSAPSAPNCRYSGFGTLEGDAAESKPFCISRSITQWTRFAHGKYCIARISTIVMSSNVVRMPSNPCNLSVVGMYSGRDRRRALLAGRDTIKKVQKFNLKVHLATRRRYAVDALGLLLLQVSGSMKSWSKTQNIFLPRLPARE</sequence>
<comment type="caution">
    <text evidence="1">The sequence shown here is derived from an EMBL/GenBank/DDBJ whole genome shotgun (WGS) entry which is preliminary data.</text>
</comment>
<accession>A0A2T4IKU4</accession>
<evidence type="ECO:0000313" key="1">
    <source>
        <dbReference type="EMBL" id="PTE06249.1"/>
    </source>
</evidence>
<dbReference type="Proteomes" id="UP000240259">
    <property type="component" value="Unassembled WGS sequence"/>
</dbReference>
<keyword evidence="2" id="KW-1185">Reference proteome</keyword>
<dbReference type="RefSeq" id="WP_146172639.1">
    <property type="nucleotide sequence ID" value="NZ_PZJX01000080.1"/>
</dbReference>
<gene>
    <name evidence="1" type="ORF">C9427_32840</name>
</gene>
<name>A0A2T4IKU4_9HYPH</name>
<proteinExistence type="predicted"/>
<dbReference type="EMBL" id="PZJX01000080">
    <property type="protein sequence ID" value="PTE06249.1"/>
    <property type="molecule type" value="Genomic_DNA"/>
</dbReference>
<protein>
    <submittedName>
        <fullName evidence="1">Uncharacterized protein</fullName>
    </submittedName>
</protein>
<evidence type="ECO:0000313" key="2">
    <source>
        <dbReference type="Proteomes" id="UP000240259"/>
    </source>
</evidence>
<reference evidence="1 2" key="1">
    <citation type="submission" date="2018-03" db="EMBL/GenBank/DDBJ databases">
        <title>Genome sequence of the symbiotic type strain Mesorhizobium helmanticense CSLC115NT isolated from Lotus corniculatus nodules.</title>
        <authorList>
            <person name="Sannazzaro A.I."/>
            <person name="Torres Tejerizo G.A."/>
            <person name="Dip D."/>
            <person name="Caballero M."/>
            <person name="Pistorio M."/>
            <person name="Estrella M.J."/>
        </authorList>
    </citation>
    <scope>NUCLEOTIDE SEQUENCE [LARGE SCALE GENOMIC DNA]</scope>
    <source>
        <strain evidence="1 2">CSLC115N</strain>
    </source>
</reference>
<organism evidence="1 2">
    <name type="scientific">Mesorhizobium helmanticense</name>
    <dbReference type="NCBI Taxonomy" id="1776423"/>
    <lineage>
        <taxon>Bacteria</taxon>
        <taxon>Pseudomonadati</taxon>
        <taxon>Pseudomonadota</taxon>
        <taxon>Alphaproteobacteria</taxon>
        <taxon>Hyphomicrobiales</taxon>
        <taxon>Phyllobacteriaceae</taxon>
        <taxon>Mesorhizobium</taxon>
    </lineage>
</organism>
<dbReference type="AlphaFoldDB" id="A0A2T4IKU4"/>